<gene>
    <name evidence="1" type="ORF">IHE45_15G058400</name>
</gene>
<comment type="caution">
    <text evidence="1">The sequence shown here is derived from an EMBL/GenBank/DDBJ whole genome shotgun (WGS) entry which is preliminary data.</text>
</comment>
<accession>A0ACB7ULH5</accession>
<dbReference type="EMBL" id="CM037025">
    <property type="protein sequence ID" value="KAH7661369.1"/>
    <property type="molecule type" value="Genomic_DNA"/>
</dbReference>
<dbReference type="Proteomes" id="UP000827976">
    <property type="component" value="Chromosome 15"/>
</dbReference>
<protein>
    <submittedName>
        <fullName evidence="1">Uncharacterized protein</fullName>
    </submittedName>
</protein>
<proteinExistence type="predicted"/>
<evidence type="ECO:0000313" key="2">
    <source>
        <dbReference type="Proteomes" id="UP000827976"/>
    </source>
</evidence>
<evidence type="ECO:0000313" key="1">
    <source>
        <dbReference type="EMBL" id="KAH7661369.1"/>
    </source>
</evidence>
<name>A0ACB7ULH5_DIOAL</name>
<organism evidence="1 2">
    <name type="scientific">Dioscorea alata</name>
    <name type="common">Purple yam</name>
    <dbReference type="NCBI Taxonomy" id="55571"/>
    <lineage>
        <taxon>Eukaryota</taxon>
        <taxon>Viridiplantae</taxon>
        <taxon>Streptophyta</taxon>
        <taxon>Embryophyta</taxon>
        <taxon>Tracheophyta</taxon>
        <taxon>Spermatophyta</taxon>
        <taxon>Magnoliopsida</taxon>
        <taxon>Liliopsida</taxon>
        <taxon>Dioscoreales</taxon>
        <taxon>Dioscoreaceae</taxon>
        <taxon>Dioscorea</taxon>
    </lineage>
</organism>
<sequence length="175" mass="18873">MELAVTLDQIIAVHGIGSQLADGSVYCLGLGGIGGTLLKSICCSSSSPLAWVCVEISRIFLWSLTYLFCFGIVFGVVLMLYAETLAVIQLPVISFSRSVYVCNFAGSLIDQAVRGQAQSLITGRKCQLSGKATLLLRRPTRIDFSPHLNAIDSLFEDQGSQKELRVLPISSISKV</sequence>
<reference evidence="2" key="1">
    <citation type="journal article" date="2022" name="Nat. Commun.">
        <title>Chromosome evolution and the genetic basis of agronomically important traits in greater yam.</title>
        <authorList>
            <person name="Bredeson J.V."/>
            <person name="Lyons J.B."/>
            <person name="Oniyinde I.O."/>
            <person name="Okereke N.R."/>
            <person name="Kolade O."/>
            <person name="Nnabue I."/>
            <person name="Nwadili C.O."/>
            <person name="Hribova E."/>
            <person name="Parker M."/>
            <person name="Nwogha J."/>
            <person name="Shu S."/>
            <person name="Carlson J."/>
            <person name="Kariba R."/>
            <person name="Muthemba S."/>
            <person name="Knop K."/>
            <person name="Barton G.J."/>
            <person name="Sherwood A.V."/>
            <person name="Lopez-Montes A."/>
            <person name="Asiedu R."/>
            <person name="Jamnadass R."/>
            <person name="Muchugi A."/>
            <person name="Goodstein D."/>
            <person name="Egesi C.N."/>
            <person name="Featherston J."/>
            <person name="Asfaw A."/>
            <person name="Simpson G.G."/>
            <person name="Dolezel J."/>
            <person name="Hendre P.S."/>
            <person name="Van Deynze A."/>
            <person name="Kumar P.L."/>
            <person name="Obidiegwu J.E."/>
            <person name="Bhattacharjee R."/>
            <person name="Rokhsar D.S."/>
        </authorList>
    </citation>
    <scope>NUCLEOTIDE SEQUENCE [LARGE SCALE GENOMIC DNA]</scope>
    <source>
        <strain evidence="2">cv. TDa95/00328</strain>
    </source>
</reference>
<keyword evidence="2" id="KW-1185">Reference proteome</keyword>